<feature type="transmembrane region" description="Helical" evidence="1">
    <location>
        <begin position="196"/>
        <end position="222"/>
    </location>
</feature>
<dbReference type="OrthoDB" id="8266279at2"/>
<feature type="transmembrane region" description="Helical" evidence="1">
    <location>
        <begin position="291"/>
        <end position="310"/>
    </location>
</feature>
<sequence length="378" mass="40143">MAGSGAGLDRLGPARFGALPERPLRLLPRWLGIALLILTAIACIANIASLQTLDQRLESQNAVRSESGARADMDLYRTINARVAAGEGYYAVATDEHRRTNYPTAPFVTVRTPVLAWTTALWGAEGWRGIAILLWVANILAWHAALAKRGSRFERMGAALIVALFGLVALIPEIATSHEALAGLALSLALALSERFFAAALIIAFAASALRLLALPFLLLWGALSLLQRRWRRAVALGAAVILLAIGIAFHAHAVAAARLPGDLVSDGWQALIGPALPLYGVNLLTILQELPVWLAGPLGVLPLLGWAALGGRMGTLAFGWFLGFGLFVALFARLDNFYWMGLVVPAYGVGLVFVPRAIGDALSRREISSAAAATATP</sequence>
<evidence type="ECO:0000256" key="1">
    <source>
        <dbReference type="SAM" id="Phobius"/>
    </source>
</evidence>
<evidence type="ECO:0000313" key="2">
    <source>
        <dbReference type="EMBL" id="MXO52461.1"/>
    </source>
</evidence>
<dbReference type="EMBL" id="WTYD01000001">
    <property type="protein sequence ID" value="MXO52461.1"/>
    <property type="molecule type" value="Genomic_DNA"/>
</dbReference>
<dbReference type="RefSeq" id="WP_160659444.1">
    <property type="nucleotide sequence ID" value="NZ_BAABDV010000001.1"/>
</dbReference>
<keyword evidence="1" id="KW-0812">Transmembrane</keyword>
<comment type="caution">
    <text evidence="2">The sequence shown here is derived from an EMBL/GenBank/DDBJ whole genome shotgun (WGS) entry which is preliminary data.</text>
</comment>
<feature type="transmembrane region" description="Helical" evidence="1">
    <location>
        <begin position="234"/>
        <end position="256"/>
    </location>
</feature>
<proteinExistence type="predicted"/>
<dbReference type="AlphaFoldDB" id="A0A844Y387"/>
<feature type="transmembrane region" description="Helical" evidence="1">
    <location>
        <begin position="317"/>
        <end position="333"/>
    </location>
</feature>
<feature type="transmembrane region" description="Helical" evidence="1">
    <location>
        <begin position="30"/>
        <end position="50"/>
    </location>
</feature>
<evidence type="ECO:0000313" key="3">
    <source>
        <dbReference type="Proteomes" id="UP000430272"/>
    </source>
</evidence>
<keyword evidence="1" id="KW-1133">Transmembrane helix</keyword>
<accession>A0A844Y387</accession>
<gene>
    <name evidence="2" type="ORF">GRI47_00375</name>
</gene>
<evidence type="ECO:0008006" key="4">
    <source>
        <dbReference type="Google" id="ProtNLM"/>
    </source>
</evidence>
<organism evidence="2 3">
    <name type="scientific">Qipengyuania pelagi</name>
    <dbReference type="NCBI Taxonomy" id="994320"/>
    <lineage>
        <taxon>Bacteria</taxon>
        <taxon>Pseudomonadati</taxon>
        <taxon>Pseudomonadota</taxon>
        <taxon>Alphaproteobacteria</taxon>
        <taxon>Sphingomonadales</taxon>
        <taxon>Erythrobacteraceae</taxon>
        <taxon>Qipengyuania</taxon>
    </lineage>
</organism>
<feature type="transmembrane region" description="Helical" evidence="1">
    <location>
        <begin position="127"/>
        <end position="146"/>
    </location>
</feature>
<feature type="transmembrane region" description="Helical" evidence="1">
    <location>
        <begin position="158"/>
        <end position="176"/>
    </location>
</feature>
<feature type="transmembrane region" description="Helical" evidence="1">
    <location>
        <begin position="339"/>
        <end position="359"/>
    </location>
</feature>
<name>A0A844Y387_9SPHN</name>
<keyword evidence="1" id="KW-0472">Membrane</keyword>
<dbReference type="Proteomes" id="UP000430272">
    <property type="component" value="Unassembled WGS sequence"/>
</dbReference>
<protein>
    <recommendedName>
        <fullName evidence="4">DUF2029 domain-containing protein</fullName>
    </recommendedName>
</protein>
<keyword evidence="3" id="KW-1185">Reference proteome</keyword>
<reference evidence="2 3" key="1">
    <citation type="submission" date="2019-12" db="EMBL/GenBank/DDBJ databases">
        <title>Genomic-based taxomic classification of the family Erythrobacteraceae.</title>
        <authorList>
            <person name="Xu L."/>
        </authorList>
    </citation>
    <scope>NUCLEOTIDE SEQUENCE [LARGE SCALE GENOMIC DNA]</scope>
    <source>
        <strain evidence="2 3">JCM 17468</strain>
    </source>
</reference>